<reference evidence="4 5" key="1">
    <citation type="journal article" date="2011" name="Genome Res.">
        <title>Phylogeny-wide analysis of social amoeba genomes highlights ancient origins for complex intercellular communication.</title>
        <authorList>
            <person name="Heidel A.J."/>
            <person name="Lawal H.M."/>
            <person name="Felder M."/>
            <person name="Schilde C."/>
            <person name="Helps N.R."/>
            <person name="Tunggal B."/>
            <person name="Rivero F."/>
            <person name="John U."/>
            <person name="Schleicher M."/>
            <person name="Eichinger L."/>
            <person name="Platzer M."/>
            <person name="Noegel A.A."/>
            <person name="Schaap P."/>
            <person name="Gloeckner G."/>
        </authorList>
    </citation>
    <scope>NUCLEOTIDE SEQUENCE [LARGE SCALE GENOMIC DNA]</scope>
    <source>
        <strain evidence="5">ATCC 26659 / Pp 5 / PN500</strain>
    </source>
</reference>
<evidence type="ECO:0000313" key="5">
    <source>
        <dbReference type="Proteomes" id="UP000001396"/>
    </source>
</evidence>
<dbReference type="InParanoid" id="D3BU75"/>
<keyword evidence="1" id="KW-0833">Ubl conjugation pathway</keyword>
<evidence type="ECO:0000313" key="4">
    <source>
        <dbReference type="EMBL" id="EFA75009.1"/>
    </source>
</evidence>
<evidence type="ECO:0000256" key="1">
    <source>
        <dbReference type="ARBA" id="ARBA00022786"/>
    </source>
</evidence>
<dbReference type="GO" id="GO:0031145">
    <property type="term" value="P:anaphase-promoting complex-dependent catabolic process"/>
    <property type="evidence" value="ECO:0007669"/>
    <property type="project" value="InterPro"/>
</dbReference>
<dbReference type="InterPro" id="IPR018860">
    <property type="entry name" value="APC_suCDC26"/>
</dbReference>
<keyword evidence="2" id="KW-0175">Coiled coil</keyword>
<dbReference type="Pfam" id="PF10471">
    <property type="entry name" value="ANAPC_CDC26"/>
    <property type="match status" value="1"/>
</dbReference>
<evidence type="ECO:0000256" key="2">
    <source>
        <dbReference type="SAM" id="Coils"/>
    </source>
</evidence>
<feature type="coiled-coil region" evidence="2">
    <location>
        <begin position="9"/>
        <end position="36"/>
    </location>
</feature>
<dbReference type="AlphaFoldDB" id="D3BU75"/>
<feature type="compositionally biased region" description="Low complexity" evidence="3">
    <location>
        <begin position="56"/>
        <end position="70"/>
    </location>
</feature>
<sequence length="77" mass="8944">MISRKATRIELNIEDIEEYEQLKREQTQEYNQMLRMNAQTTPKEGMNIEKKLPLVNTSNPSNTNTKSPSTAQRIGFD</sequence>
<feature type="region of interest" description="Disordered" evidence="3">
    <location>
        <begin position="53"/>
        <end position="77"/>
    </location>
</feature>
<name>D3BU75_HETP5</name>
<dbReference type="EMBL" id="ADBJ01000059">
    <property type="protein sequence ID" value="EFA75009.1"/>
    <property type="molecule type" value="Genomic_DNA"/>
</dbReference>
<protein>
    <submittedName>
        <fullName evidence="4">Subunit of anaphase promoting complex</fullName>
    </submittedName>
</protein>
<dbReference type="GO" id="GO:0005680">
    <property type="term" value="C:anaphase-promoting complex"/>
    <property type="evidence" value="ECO:0007669"/>
    <property type="project" value="InterPro"/>
</dbReference>
<dbReference type="GeneID" id="31367162"/>
<organism evidence="4 5">
    <name type="scientific">Heterostelium pallidum (strain ATCC 26659 / Pp 5 / PN500)</name>
    <name type="common">Cellular slime mold</name>
    <name type="synonym">Polysphondylium pallidum</name>
    <dbReference type="NCBI Taxonomy" id="670386"/>
    <lineage>
        <taxon>Eukaryota</taxon>
        <taxon>Amoebozoa</taxon>
        <taxon>Evosea</taxon>
        <taxon>Eumycetozoa</taxon>
        <taxon>Dictyostelia</taxon>
        <taxon>Acytosteliales</taxon>
        <taxon>Acytosteliaceae</taxon>
        <taxon>Heterostelium</taxon>
    </lineage>
</organism>
<proteinExistence type="predicted"/>
<dbReference type="OMA" id="MINRKPT"/>
<gene>
    <name evidence="4" type="primary">cdc26</name>
    <name evidence="4" type="ORF">PPL_11694</name>
</gene>
<dbReference type="STRING" id="670386.D3BU75"/>
<dbReference type="RefSeq" id="XP_020427143.1">
    <property type="nucleotide sequence ID" value="XM_020582443.1"/>
</dbReference>
<dbReference type="Proteomes" id="UP000001396">
    <property type="component" value="Unassembled WGS sequence"/>
</dbReference>
<keyword evidence="5" id="KW-1185">Reference proteome</keyword>
<evidence type="ECO:0000256" key="3">
    <source>
        <dbReference type="SAM" id="MobiDB-lite"/>
    </source>
</evidence>
<comment type="caution">
    <text evidence="4">The sequence shown here is derived from an EMBL/GenBank/DDBJ whole genome shotgun (WGS) entry which is preliminary data.</text>
</comment>
<dbReference type="FunCoup" id="D3BU75">
    <property type="interactions" value="53"/>
</dbReference>
<accession>D3BU75</accession>